<dbReference type="InterPro" id="IPR012337">
    <property type="entry name" value="RNaseH-like_sf"/>
</dbReference>
<reference evidence="1" key="1">
    <citation type="submission" date="2021-03" db="EMBL/GenBank/DDBJ databases">
        <title>Draft genome sequence of rust myrtle Austropuccinia psidii MF-1, a brazilian biotype.</title>
        <authorList>
            <person name="Quecine M.C."/>
            <person name="Pachon D.M.R."/>
            <person name="Bonatelli M.L."/>
            <person name="Correr F.H."/>
            <person name="Franceschini L.M."/>
            <person name="Leite T.F."/>
            <person name="Margarido G.R.A."/>
            <person name="Almeida C.A."/>
            <person name="Ferrarezi J.A."/>
            <person name="Labate C.A."/>
        </authorList>
    </citation>
    <scope>NUCLEOTIDE SEQUENCE</scope>
    <source>
        <strain evidence="1">MF-1</strain>
    </source>
</reference>
<dbReference type="Proteomes" id="UP000765509">
    <property type="component" value="Unassembled WGS sequence"/>
</dbReference>
<proteinExistence type="predicted"/>
<evidence type="ECO:0000313" key="2">
    <source>
        <dbReference type="Proteomes" id="UP000765509"/>
    </source>
</evidence>
<name>A0A9Q3C246_9BASI</name>
<accession>A0A9Q3C246</accession>
<dbReference type="SUPFAM" id="SSF53098">
    <property type="entry name" value="Ribonuclease H-like"/>
    <property type="match status" value="1"/>
</dbReference>
<organism evidence="1 2">
    <name type="scientific">Austropuccinia psidii MF-1</name>
    <dbReference type="NCBI Taxonomy" id="1389203"/>
    <lineage>
        <taxon>Eukaryota</taxon>
        <taxon>Fungi</taxon>
        <taxon>Dikarya</taxon>
        <taxon>Basidiomycota</taxon>
        <taxon>Pucciniomycotina</taxon>
        <taxon>Pucciniomycetes</taxon>
        <taxon>Pucciniales</taxon>
        <taxon>Sphaerophragmiaceae</taxon>
        <taxon>Austropuccinia</taxon>
    </lineage>
</organism>
<evidence type="ECO:0000313" key="1">
    <source>
        <dbReference type="EMBL" id="MBW0476939.1"/>
    </source>
</evidence>
<sequence length="66" mass="7550">MMIQIQEIKSPWEIFHMDCVTALTPGGDRSFNACRVLVDRYSKTSMFLPCNKDETAMATAIMFWNG</sequence>
<gene>
    <name evidence="1" type="ORF">O181_016654</name>
</gene>
<comment type="caution">
    <text evidence="1">The sequence shown here is derived from an EMBL/GenBank/DDBJ whole genome shotgun (WGS) entry which is preliminary data.</text>
</comment>
<feature type="non-terminal residue" evidence="1">
    <location>
        <position position="66"/>
    </location>
</feature>
<protein>
    <submittedName>
        <fullName evidence="1">Uncharacterized protein</fullName>
    </submittedName>
</protein>
<dbReference type="AlphaFoldDB" id="A0A9Q3C246"/>
<dbReference type="EMBL" id="AVOT02004640">
    <property type="protein sequence ID" value="MBW0476939.1"/>
    <property type="molecule type" value="Genomic_DNA"/>
</dbReference>
<keyword evidence="2" id="KW-1185">Reference proteome</keyword>